<gene>
    <name evidence="3" type="ORF">S01H1_63443</name>
</gene>
<evidence type="ECO:0000259" key="2">
    <source>
        <dbReference type="Pfam" id="PF00534"/>
    </source>
</evidence>
<dbReference type="PANTHER" id="PTHR46401:SF2">
    <property type="entry name" value="GLYCOSYLTRANSFERASE WBBK-RELATED"/>
    <property type="match status" value="1"/>
</dbReference>
<dbReference type="AlphaFoldDB" id="X0WY36"/>
<dbReference type="EMBL" id="BARS01041750">
    <property type="protein sequence ID" value="GAG35620.1"/>
    <property type="molecule type" value="Genomic_DNA"/>
</dbReference>
<dbReference type="InterPro" id="IPR001296">
    <property type="entry name" value="Glyco_trans_1"/>
</dbReference>
<dbReference type="PANTHER" id="PTHR46401">
    <property type="entry name" value="GLYCOSYLTRANSFERASE WBBK-RELATED"/>
    <property type="match status" value="1"/>
</dbReference>
<reference evidence="3" key="1">
    <citation type="journal article" date="2014" name="Front. Microbiol.">
        <title>High frequency of phylogenetically diverse reductive dehalogenase-homologous genes in deep subseafloor sedimentary metagenomes.</title>
        <authorList>
            <person name="Kawai M."/>
            <person name="Futagami T."/>
            <person name="Toyoda A."/>
            <person name="Takaki Y."/>
            <person name="Nishi S."/>
            <person name="Hori S."/>
            <person name="Arai W."/>
            <person name="Tsubouchi T."/>
            <person name="Morono Y."/>
            <person name="Uchiyama I."/>
            <person name="Ito T."/>
            <person name="Fujiyama A."/>
            <person name="Inagaki F."/>
            <person name="Takami H."/>
        </authorList>
    </citation>
    <scope>NUCLEOTIDE SEQUENCE</scope>
    <source>
        <strain evidence="3">Expedition CK06-06</strain>
    </source>
</reference>
<dbReference type="GO" id="GO:0016757">
    <property type="term" value="F:glycosyltransferase activity"/>
    <property type="evidence" value="ECO:0007669"/>
    <property type="project" value="InterPro"/>
</dbReference>
<comment type="caution">
    <text evidence="3">The sequence shown here is derived from an EMBL/GenBank/DDBJ whole genome shotgun (WGS) entry which is preliminary data.</text>
</comment>
<dbReference type="GO" id="GO:0009103">
    <property type="term" value="P:lipopolysaccharide biosynthetic process"/>
    <property type="evidence" value="ECO:0007669"/>
    <property type="project" value="TreeGrafter"/>
</dbReference>
<feature type="non-terminal residue" evidence="3">
    <location>
        <position position="1"/>
    </location>
</feature>
<protein>
    <recommendedName>
        <fullName evidence="2">Glycosyl transferase family 1 domain-containing protein</fullName>
    </recommendedName>
</protein>
<proteinExistence type="predicted"/>
<evidence type="ECO:0000256" key="1">
    <source>
        <dbReference type="ARBA" id="ARBA00022679"/>
    </source>
</evidence>
<dbReference type="SUPFAM" id="SSF53756">
    <property type="entry name" value="UDP-Glycosyltransferase/glycogen phosphorylase"/>
    <property type="match status" value="1"/>
</dbReference>
<dbReference type="Pfam" id="PF00534">
    <property type="entry name" value="Glycos_transf_1"/>
    <property type="match status" value="1"/>
</dbReference>
<sequence>AMRERITEMEPSLDGRIHVIPSGYRIPSVEPDIREEKKALIDGADRPRLIYVSHPSEHKNHLELVRAMPAILKTMPSASLLLTLDKQRPGDRRYTSFIVDIQREAEHLGVSQRLVWLGILNPDEVEYALRVSDLTVFPSLAESFGLGLAESMAAGCPVAAADISYAHEVCGEAAVYFDPRDSNDIAETVLSVLREQATSEQLRSAGAERKDRFLYQRIAGEIALVFEMAAELQHHNEIMT</sequence>
<accession>X0WY36</accession>
<organism evidence="3">
    <name type="scientific">marine sediment metagenome</name>
    <dbReference type="NCBI Taxonomy" id="412755"/>
    <lineage>
        <taxon>unclassified sequences</taxon>
        <taxon>metagenomes</taxon>
        <taxon>ecological metagenomes</taxon>
    </lineage>
</organism>
<feature type="domain" description="Glycosyl transferase family 1" evidence="2">
    <location>
        <begin position="34"/>
        <end position="208"/>
    </location>
</feature>
<keyword evidence="1" id="KW-0808">Transferase</keyword>
<dbReference type="Gene3D" id="3.40.50.2000">
    <property type="entry name" value="Glycogen Phosphorylase B"/>
    <property type="match status" value="1"/>
</dbReference>
<name>X0WY36_9ZZZZ</name>
<evidence type="ECO:0000313" key="3">
    <source>
        <dbReference type="EMBL" id="GAG35620.1"/>
    </source>
</evidence>